<comment type="caution">
    <text evidence="1">The sequence shown here is derived from an EMBL/GenBank/DDBJ whole genome shotgun (WGS) entry which is preliminary data.</text>
</comment>
<evidence type="ECO:0000313" key="2">
    <source>
        <dbReference type="Proteomes" id="UP001556098"/>
    </source>
</evidence>
<dbReference type="RefSeq" id="WP_367879765.1">
    <property type="nucleotide sequence ID" value="NZ_JBFNXX010000029.1"/>
</dbReference>
<sequence>MANFLFSVRDTIIDGSISLQLSSNRTDVRLFLPNFDESLVFYWSCPWIDADERIRTSLGQLSMAEATAHPFKERERAGHHKTA</sequence>
<name>A0ABV3RU43_9RHOB</name>
<gene>
    <name evidence="1" type="ORF">AB2B41_20880</name>
</gene>
<dbReference type="Proteomes" id="UP001556098">
    <property type="component" value="Unassembled WGS sequence"/>
</dbReference>
<keyword evidence="2" id="KW-1185">Reference proteome</keyword>
<organism evidence="1 2">
    <name type="scientific">Sulfitobacter sediminis</name>
    <dbReference type="NCBI Taxonomy" id="3234186"/>
    <lineage>
        <taxon>Bacteria</taxon>
        <taxon>Pseudomonadati</taxon>
        <taxon>Pseudomonadota</taxon>
        <taxon>Alphaproteobacteria</taxon>
        <taxon>Rhodobacterales</taxon>
        <taxon>Roseobacteraceae</taxon>
        <taxon>Sulfitobacter</taxon>
    </lineage>
</organism>
<proteinExistence type="predicted"/>
<protein>
    <submittedName>
        <fullName evidence="1">Uncharacterized protein</fullName>
    </submittedName>
</protein>
<reference evidence="1 2" key="1">
    <citation type="submission" date="2024-07" db="EMBL/GenBank/DDBJ databases">
        <title>Marimonas sp.nov., isolated from tidal-flat sediment.</title>
        <authorList>
            <person name="Jayan J.N."/>
            <person name="Lee S.S."/>
        </authorList>
    </citation>
    <scope>NUCLEOTIDE SEQUENCE [LARGE SCALE GENOMIC DNA]</scope>
    <source>
        <strain evidence="1 2">MJW-29</strain>
    </source>
</reference>
<accession>A0ABV3RU43</accession>
<dbReference type="EMBL" id="JBFNXX010000029">
    <property type="protein sequence ID" value="MEW9922068.1"/>
    <property type="molecule type" value="Genomic_DNA"/>
</dbReference>
<evidence type="ECO:0000313" key="1">
    <source>
        <dbReference type="EMBL" id="MEW9922068.1"/>
    </source>
</evidence>